<proteinExistence type="predicted"/>
<keyword evidence="3" id="KW-1185">Reference proteome</keyword>
<dbReference type="AlphaFoldDB" id="A0A0J1B5A4"/>
<protein>
    <submittedName>
        <fullName evidence="2">Uncharacterized protein</fullName>
    </submittedName>
</protein>
<evidence type="ECO:0000313" key="2">
    <source>
        <dbReference type="EMBL" id="KLU01676.1"/>
    </source>
</evidence>
<gene>
    <name evidence="2" type="ORF">RISK_006306</name>
</gene>
<evidence type="ECO:0000256" key="1">
    <source>
        <dbReference type="SAM" id="MobiDB-lite"/>
    </source>
</evidence>
<reference evidence="2" key="1">
    <citation type="submission" date="2015-05" db="EMBL/GenBank/DDBJ databases">
        <title>Permanent draft genome of Rhodopirellula islandicus K833.</title>
        <authorList>
            <person name="Kizina J."/>
            <person name="Richter M."/>
            <person name="Glockner F.O."/>
            <person name="Harder J."/>
        </authorList>
    </citation>
    <scope>NUCLEOTIDE SEQUENCE [LARGE SCALE GENOMIC DNA]</scope>
    <source>
        <strain evidence="2">K833</strain>
    </source>
</reference>
<evidence type="ECO:0000313" key="3">
    <source>
        <dbReference type="Proteomes" id="UP000036367"/>
    </source>
</evidence>
<accession>A0A0J1B5A4</accession>
<comment type="caution">
    <text evidence="2">The sequence shown here is derived from an EMBL/GenBank/DDBJ whole genome shotgun (WGS) entry which is preliminary data.</text>
</comment>
<organism evidence="2 3">
    <name type="scientific">Rhodopirellula islandica</name>
    <dbReference type="NCBI Taxonomy" id="595434"/>
    <lineage>
        <taxon>Bacteria</taxon>
        <taxon>Pseudomonadati</taxon>
        <taxon>Planctomycetota</taxon>
        <taxon>Planctomycetia</taxon>
        <taxon>Pirellulales</taxon>
        <taxon>Pirellulaceae</taxon>
        <taxon>Rhodopirellula</taxon>
    </lineage>
</organism>
<feature type="region of interest" description="Disordered" evidence="1">
    <location>
        <begin position="45"/>
        <end position="66"/>
    </location>
</feature>
<sequence length="84" mass="8963">MAEVGAIFGTALRFGKLPLAVRGCPSTRSAIEKIDIRSSTLCRGGLASDRDEQESSDTGQDFEVDDLGHGFSRKQKVSGSDWSG</sequence>
<dbReference type="Proteomes" id="UP000036367">
    <property type="component" value="Unassembled WGS sequence"/>
</dbReference>
<dbReference type="PATRIC" id="fig|595434.4.peg.5994"/>
<name>A0A0J1B5A4_RHOIS</name>
<feature type="compositionally biased region" description="Acidic residues" evidence="1">
    <location>
        <begin position="51"/>
        <end position="65"/>
    </location>
</feature>
<dbReference type="EMBL" id="LECT01000051">
    <property type="protein sequence ID" value="KLU01676.1"/>
    <property type="molecule type" value="Genomic_DNA"/>
</dbReference>